<protein>
    <submittedName>
        <fullName evidence="1">Gp677</fullName>
    </submittedName>
</protein>
<keyword evidence="2" id="KW-1185">Reference proteome</keyword>
<reference evidence="1 2" key="1">
    <citation type="submission" date="2011-09" db="EMBL/GenBank/DDBJ databases">
        <authorList>
            <person name="Pope W.H."/>
            <person name="Pedulla M.L."/>
            <person name="Ford M.E."/>
            <person name="Peebles C.L."/>
            <person name="Hatfull G.H."/>
            <person name="Hendrix R.W."/>
        </authorList>
    </citation>
    <scope>NUCLEOTIDE SEQUENCE [LARGE SCALE GENOMIC DNA]</scope>
    <source>
        <strain evidence="1">G</strain>
    </source>
</reference>
<dbReference type="GeneID" id="18563885"/>
<organism evidence="1 2">
    <name type="scientific">Bacillus phage G</name>
    <dbReference type="NCBI Taxonomy" id="2884420"/>
    <lineage>
        <taxon>Viruses</taxon>
        <taxon>Duplodnaviria</taxon>
        <taxon>Heunggongvirae</taxon>
        <taxon>Uroviricota</taxon>
        <taxon>Caudoviricetes</taxon>
        <taxon>Donellivirus</taxon>
        <taxon>Donellivirus gee</taxon>
    </lineage>
</organism>
<dbReference type="EMBL" id="JN638751">
    <property type="protein sequence ID" value="AEO93920.1"/>
    <property type="molecule type" value="Genomic_DNA"/>
</dbReference>
<sequence>MNLIEINDYYEYEIEISLKRTSGQIIENTVIVEVRLYEKNTLGGEKAGGGTTTRSLINTFKEEVKRPNILQFLLGLSWQDRINSARDCLKNKAIYNAAIRWHQEIFPKEIRHLLSEEDRIR</sequence>
<dbReference type="Proteomes" id="UP000009273">
    <property type="component" value="Segment"/>
</dbReference>
<evidence type="ECO:0000313" key="2">
    <source>
        <dbReference type="Proteomes" id="UP000009273"/>
    </source>
</evidence>
<gene>
    <name evidence="1" type="primary">677</name>
    <name evidence="1" type="ORF">G_677</name>
</gene>
<proteinExistence type="predicted"/>
<dbReference type="KEGG" id="vg:18563885"/>
<accession>G3MB57</accession>
<dbReference type="RefSeq" id="YP_009015969.1">
    <property type="nucleotide sequence ID" value="NC_023719.1"/>
</dbReference>
<name>G3MB57_9CAUD</name>
<evidence type="ECO:0000313" key="1">
    <source>
        <dbReference type="EMBL" id="AEO93920.1"/>
    </source>
</evidence>